<dbReference type="Gene3D" id="3.40.630.30">
    <property type="match status" value="1"/>
</dbReference>
<dbReference type="OrthoDB" id="9799154at2"/>
<dbReference type="SUPFAM" id="SSF55729">
    <property type="entry name" value="Acyl-CoA N-acyltransferases (Nat)"/>
    <property type="match status" value="1"/>
</dbReference>
<proteinExistence type="predicted"/>
<gene>
    <name evidence="2" type="ORF">CJ014_10320</name>
</gene>
<evidence type="ECO:0000313" key="2">
    <source>
        <dbReference type="EMBL" id="PIO99246.1"/>
    </source>
</evidence>
<evidence type="ECO:0000259" key="1">
    <source>
        <dbReference type="PROSITE" id="PS51186"/>
    </source>
</evidence>
<sequence>MSTLSIDVQRAAIEDAAEIAAVHDAAWRYAYRGILDGVELERMIERRGPRWWAKAIARNIAMLVIKVEGRVAGYATLGPSRMRALPFRGEIYELYLHPDMHGIGLGRRLFEEARAALADMRLDGLVVRVLASNAVGVGFYERLSGHQVVDSSEEIAGRLVPVTVYAWPPVGRG</sequence>
<dbReference type="PROSITE" id="PS51186">
    <property type="entry name" value="GNAT"/>
    <property type="match status" value="1"/>
</dbReference>
<evidence type="ECO:0000313" key="3">
    <source>
        <dbReference type="Proteomes" id="UP000231070"/>
    </source>
</evidence>
<dbReference type="GO" id="GO:0016747">
    <property type="term" value="F:acyltransferase activity, transferring groups other than amino-acyl groups"/>
    <property type="evidence" value="ECO:0007669"/>
    <property type="project" value="InterPro"/>
</dbReference>
<dbReference type="InterPro" id="IPR016181">
    <property type="entry name" value="Acyl_CoA_acyltransferase"/>
</dbReference>
<accession>A0A2G9WX01</accession>
<dbReference type="RefSeq" id="WP_100080404.1">
    <property type="nucleotide sequence ID" value="NZ_NQVN01000005.1"/>
</dbReference>
<name>A0A2G9WX01_9HYPH</name>
<dbReference type="AlphaFoldDB" id="A0A2G9WX01"/>
<feature type="domain" description="N-acetyltransferase" evidence="1">
    <location>
        <begin position="6"/>
        <end position="171"/>
    </location>
</feature>
<dbReference type="Pfam" id="PF00583">
    <property type="entry name" value="Acetyltransf_1"/>
    <property type="match status" value="1"/>
</dbReference>
<protein>
    <recommendedName>
        <fullName evidence="1">N-acetyltransferase domain-containing protein</fullName>
    </recommendedName>
</protein>
<dbReference type="InterPro" id="IPR000182">
    <property type="entry name" value="GNAT_dom"/>
</dbReference>
<dbReference type="Proteomes" id="UP000231070">
    <property type="component" value="Unassembled WGS sequence"/>
</dbReference>
<dbReference type="CDD" id="cd04301">
    <property type="entry name" value="NAT_SF"/>
    <property type="match status" value="1"/>
</dbReference>
<keyword evidence="3" id="KW-1185">Reference proteome</keyword>
<comment type="caution">
    <text evidence="2">The sequence shown here is derived from an EMBL/GenBank/DDBJ whole genome shotgun (WGS) entry which is preliminary data.</text>
</comment>
<reference evidence="2 3" key="1">
    <citation type="submission" date="2017-08" db="EMBL/GenBank/DDBJ databases">
        <title>Pleomorphomonas carboxidotrophicus sp. nov., a new mesophilic hydrogenogenic carboxidotroph.</title>
        <authorList>
            <person name="Esquivel-Elizondo S."/>
            <person name="Krajmalnik-Brown R."/>
            <person name="Maldonado J."/>
        </authorList>
    </citation>
    <scope>NUCLEOTIDE SEQUENCE [LARGE SCALE GENOMIC DNA]</scope>
    <source>
        <strain evidence="2 3">SVCO-16</strain>
    </source>
</reference>
<dbReference type="EMBL" id="NQVN01000005">
    <property type="protein sequence ID" value="PIO99246.1"/>
    <property type="molecule type" value="Genomic_DNA"/>
</dbReference>
<organism evidence="2 3">
    <name type="scientific">Pleomorphomonas carboxyditropha</name>
    <dbReference type="NCBI Taxonomy" id="2023338"/>
    <lineage>
        <taxon>Bacteria</taxon>
        <taxon>Pseudomonadati</taxon>
        <taxon>Pseudomonadota</taxon>
        <taxon>Alphaproteobacteria</taxon>
        <taxon>Hyphomicrobiales</taxon>
        <taxon>Pleomorphomonadaceae</taxon>
        <taxon>Pleomorphomonas</taxon>
    </lineage>
</organism>